<feature type="binding site" evidence="11">
    <location>
        <position position="644"/>
    </location>
    <ligand>
        <name>Zn(2+)</name>
        <dbReference type="ChEBI" id="CHEBI:29105"/>
        <note>catalytic</note>
    </ligand>
</feature>
<evidence type="ECO:0000256" key="6">
    <source>
        <dbReference type="ARBA" id="ARBA00022679"/>
    </source>
</evidence>
<evidence type="ECO:0000256" key="14">
    <source>
        <dbReference type="PIRSR" id="PIRSR000382-3"/>
    </source>
</evidence>
<dbReference type="CDD" id="cd03312">
    <property type="entry name" value="CIMS_N_terminal_like"/>
    <property type="match status" value="1"/>
</dbReference>
<dbReference type="Pfam" id="PF01717">
    <property type="entry name" value="Meth_synt_2"/>
    <property type="match status" value="1"/>
</dbReference>
<feature type="domain" description="Cobalamin-independent methionine synthase MetE N-terminal" evidence="16">
    <location>
        <begin position="5"/>
        <end position="309"/>
    </location>
</feature>
<evidence type="ECO:0000256" key="13">
    <source>
        <dbReference type="PIRSR" id="PIRSR000382-2"/>
    </source>
</evidence>
<dbReference type="Pfam" id="PF08267">
    <property type="entry name" value="Meth_synt_1"/>
    <property type="match status" value="1"/>
</dbReference>
<comment type="cofactor">
    <cofactor evidence="11">
        <name>Zn(2+)</name>
        <dbReference type="ChEBI" id="CHEBI:29105"/>
    </cofactor>
    <text evidence="11">Binds 1 zinc ion per subunit.</text>
</comment>
<dbReference type="InterPro" id="IPR006276">
    <property type="entry name" value="Cobalamin-indep_Met_synthase"/>
</dbReference>
<evidence type="ECO:0000256" key="4">
    <source>
        <dbReference type="ARBA" id="ARBA00022603"/>
    </source>
</evidence>
<dbReference type="EMBL" id="AP014521">
    <property type="protein sequence ID" value="BAP58282.1"/>
    <property type="molecule type" value="Genomic_DNA"/>
</dbReference>
<feature type="binding site" evidence="11 12">
    <location>
        <begin position="434"/>
        <end position="436"/>
    </location>
    <ligand>
        <name>L-methionine</name>
        <dbReference type="ChEBI" id="CHEBI:57844"/>
    </ligand>
</feature>
<evidence type="ECO:0000259" key="16">
    <source>
        <dbReference type="Pfam" id="PF08267"/>
    </source>
</evidence>
<feature type="binding site" evidence="11">
    <location>
        <begin position="17"/>
        <end position="20"/>
    </location>
    <ligand>
        <name>5-methyltetrahydropteroyltri-L-glutamate</name>
        <dbReference type="ChEBI" id="CHEBI:58207"/>
    </ligand>
</feature>
<dbReference type="HOGENOM" id="CLU_013175_0_0_6"/>
<feature type="binding site" evidence="11">
    <location>
        <position position="117"/>
    </location>
    <ligand>
        <name>5-methyltetrahydropteroyltri-L-glutamate</name>
        <dbReference type="ChEBI" id="CHEBI:58207"/>
    </ligand>
</feature>
<dbReference type="HAMAP" id="MF_00172">
    <property type="entry name" value="Meth_synth"/>
    <property type="match status" value="1"/>
</dbReference>
<comment type="function">
    <text evidence="1 11">Catalyzes the transfer of a methyl group from 5-methyltetrahydrofolate to homocysteine resulting in methionine formation.</text>
</comment>
<organism evidence="17 18">
    <name type="scientific">Candidatus Tachikawaea gelatinosa</name>
    <dbReference type="NCBI Taxonomy" id="1410383"/>
    <lineage>
        <taxon>Bacteria</taxon>
        <taxon>Pseudomonadati</taxon>
        <taxon>Pseudomonadota</taxon>
        <taxon>Gammaproteobacteria</taxon>
        <taxon>Enterobacterales</taxon>
        <taxon>Enterobacteriaceae</taxon>
        <taxon>Candidatus Tachikawaea</taxon>
    </lineage>
</organism>
<evidence type="ECO:0000256" key="7">
    <source>
        <dbReference type="ARBA" id="ARBA00022723"/>
    </source>
</evidence>
<keyword evidence="7 11" id="KW-0479">Metal-binding</keyword>
<dbReference type="STRING" id="1410383.TGUWTKB_0190"/>
<evidence type="ECO:0000313" key="17">
    <source>
        <dbReference type="EMBL" id="BAP58282.1"/>
    </source>
</evidence>
<keyword evidence="5 11" id="KW-0028">Amino-acid biosynthesis</keyword>
<feature type="binding site" evidence="11">
    <location>
        <position position="729"/>
    </location>
    <ligand>
        <name>Zn(2+)</name>
        <dbReference type="ChEBI" id="CHEBI:29105"/>
        <note>catalytic</note>
    </ligand>
</feature>
<feature type="binding site" evidence="13">
    <location>
        <position position="646"/>
    </location>
    <ligand>
        <name>Zn(2+)</name>
        <dbReference type="ChEBI" id="CHEBI:29105"/>
        <label>1</label>
        <note>catalytic</note>
    </ligand>
</feature>
<accession>A0A090APQ8</accession>
<dbReference type="PIRSF" id="PIRSF000382">
    <property type="entry name" value="MeTrfase_B12_ind"/>
    <property type="match status" value="1"/>
</dbReference>
<dbReference type="InterPro" id="IPR002629">
    <property type="entry name" value="Met_Synth_C/arc"/>
</dbReference>
<dbReference type="GO" id="GO:0003871">
    <property type="term" value="F:5-methyltetrahydropteroyltriglutamate-homocysteine S-methyltransferase activity"/>
    <property type="evidence" value="ECO:0007669"/>
    <property type="project" value="UniProtKB-UniRule"/>
</dbReference>
<keyword evidence="9 11" id="KW-0862">Zinc</keyword>
<dbReference type="Proteomes" id="UP000031627">
    <property type="component" value="Chromosome"/>
</dbReference>
<sequence length="757" mass="88857">MTIVNHILGFPRIGLNRELKKAQEIYWNNKISKEDLFLVGYKLRKHHWNLQKKSGIDLISVGDFAWYDHVLTTSLMLGNIPKRYKNNENIDIDTIFKIGRGFTTKEGQSIPASEMKKWFNTNYHYIVPEFYKNQKFEFIWTQLFDEIDEAKKIGYRVKPVILGPLTYLWLGKMVGEKTKSDRLSLLSELIPVYQKIIYELEKRKIEWIQIDEPILVLELSQDWKKCFKQVYEALYNKNIKILITTYFDSINHNIDIINQLPIQGLHVDLIYGKYDINNLKQSIPENWILSLGIINGRNVWRSDLIKIFKDFFPIINKYKNIWIGPSCSFLHIPIDINAENNFDKKTQQLFSFAIQKCEEIACLSLALKENNIKYLEQWENVSFLQKSLHVKNKKIYDRIANINIYDIKRKNSYNIRSIKQKNKLKLPLLPTTTIGSFPQTTEIRKTRFDFKTNQINSEQYNHMMNNHIKNIIKKQEKIGLDVLVHGEPERNDMVEYFSENLEGFLITNNGWVQSYGSRCVKPPIIISDIYRSKPITIKWTNYAQSLTKKPIKGMLTGPVTILLWSFPREDISYELIAKQIALALRDEVKDLEKSGISIIQIDEPALREGLPLHKSAWKNYLMWAVNSFKLSACVVKDTTQIHTHMCYCEFNDIMESISLLDVDVITIENSRSNENLLNIFKKNKYFKDIGPGIYDVHSMNIPSVIDFEHCISKITKYIPKNQLWINPDCGLKTRNWKETYIALKNMVTATKNFRKKL</sequence>
<feature type="binding site" evidence="11">
    <location>
        <position position="646"/>
    </location>
    <ligand>
        <name>Zn(2+)</name>
        <dbReference type="ChEBI" id="CHEBI:29105"/>
        <note>catalytic</note>
    </ligand>
</feature>
<feature type="binding site" evidence="13">
    <location>
        <position position="729"/>
    </location>
    <ligand>
        <name>Zn(2+)</name>
        <dbReference type="ChEBI" id="CHEBI:29105"/>
        <label>1</label>
        <note>catalytic</note>
    </ligand>
</feature>
<dbReference type="NCBIfam" id="TIGR01371">
    <property type="entry name" value="met_syn_B12ind"/>
    <property type="match status" value="1"/>
</dbReference>
<reference evidence="17 18" key="2">
    <citation type="journal article" date="2014" name="Curr. Biol.">
        <title>Symbiont-Supplemented Maternal Investment Underpinning Host's Ecological Adaptation.</title>
        <authorList>
            <person name="Kaiwa N."/>
            <person name="Hosokawa T."/>
            <person name="Nikoh N."/>
            <person name="Tanahashi M."/>
            <person name="Moriyama M."/>
            <person name="Meng X.Y."/>
            <person name="Maeda T."/>
            <person name="Yamaguchi K."/>
            <person name="Shigenobu S."/>
            <person name="Ito M."/>
            <person name="Fukatsu T."/>
        </authorList>
    </citation>
    <scope>NUCLEOTIDE SEQUENCE [LARGE SCALE GENOMIC DNA]</scope>
    <source>
        <strain evidence="17 18">UwTKB</strain>
    </source>
</reference>
<keyword evidence="10 11" id="KW-0486">Methionine biosynthesis</keyword>
<keyword evidence="6 11" id="KW-0808">Transferase</keyword>
<evidence type="ECO:0000256" key="1">
    <source>
        <dbReference type="ARBA" id="ARBA00002777"/>
    </source>
</evidence>
<dbReference type="SUPFAM" id="SSF51726">
    <property type="entry name" value="UROD/MetE-like"/>
    <property type="match status" value="2"/>
</dbReference>
<dbReference type="RefSeq" id="WP_041062274.1">
    <property type="nucleotide sequence ID" value="NZ_AP014521.1"/>
</dbReference>
<keyword evidence="4 11" id="KW-0489">Methyltransferase</keyword>
<keyword evidence="8 11" id="KW-0677">Repeat</keyword>
<dbReference type="InterPro" id="IPR038071">
    <property type="entry name" value="UROD/MetE-like_sf"/>
</dbReference>
<dbReference type="UniPathway" id="UPA00051">
    <property type="reaction ID" value="UER00082"/>
</dbReference>
<feature type="binding site" evidence="11 12">
    <location>
        <begin position="434"/>
        <end position="436"/>
    </location>
    <ligand>
        <name>L-homocysteine</name>
        <dbReference type="ChEBI" id="CHEBI:58199"/>
    </ligand>
</feature>
<feature type="binding site" evidence="11 12">
    <location>
        <position position="564"/>
    </location>
    <ligand>
        <name>5-methyltetrahydropteroyltri-L-glutamate</name>
        <dbReference type="ChEBI" id="CHEBI:58207"/>
    </ligand>
</feature>
<name>A0A090APQ8_9ENTR</name>
<feature type="binding site" evidence="11 12">
    <location>
        <position position="487"/>
    </location>
    <ligand>
        <name>L-methionine</name>
        <dbReference type="ChEBI" id="CHEBI:57844"/>
    </ligand>
</feature>
<evidence type="ECO:0000259" key="15">
    <source>
        <dbReference type="Pfam" id="PF01717"/>
    </source>
</evidence>
<dbReference type="GO" id="GO:0009086">
    <property type="term" value="P:methionine biosynthetic process"/>
    <property type="evidence" value="ECO:0007669"/>
    <property type="project" value="UniProtKB-UniRule"/>
</dbReference>
<dbReference type="PANTHER" id="PTHR30519">
    <property type="entry name" value="5-METHYLTETRAHYDROPTEROYLTRIGLUTAMATE--HOMOCYSTEINE METHYLTRANSFERASE"/>
    <property type="match status" value="1"/>
</dbReference>
<keyword evidence="18" id="KW-1185">Reference proteome</keyword>
<evidence type="ECO:0000256" key="10">
    <source>
        <dbReference type="ARBA" id="ARBA00023167"/>
    </source>
</evidence>
<feature type="binding site" evidence="12">
    <location>
        <position position="122"/>
    </location>
    <ligand>
        <name>5-methyltetrahydropteroyltri-L-glutamate</name>
        <dbReference type="ChEBI" id="CHEBI:58207"/>
    </ligand>
</feature>
<comment type="catalytic activity">
    <reaction evidence="11">
        <text>5-methyltetrahydropteroyltri-L-glutamate + L-homocysteine = tetrahydropteroyltri-L-glutamate + L-methionine</text>
        <dbReference type="Rhea" id="RHEA:21196"/>
        <dbReference type="ChEBI" id="CHEBI:57844"/>
        <dbReference type="ChEBI" id="CHEBI:58140"/>
        <dbReference type="ChEBI" id="CHEBI:58199"/>
        <dbReference type="ChEBI" id="CHEBI:58207"/>
        <dbReference type="EC" id="2.1.1.14"/>
    </reaction>
</comment>
<dbReference type="KEGG" id="sbw:TGUWTKB_0190"/>
<feature type="binding site" evidence="11">
    <location>
        <position position="487"/>
    </location>
    <ligand>
        <name>L-homocysteine</name>
        <dbReference type="ChEBI" id="CHEBI:58199"/>
    </ligand>
</feature>
<evidence type="ECO:0000313" key="18">
    <source>
        <dbReference type="Proteomes" id="UP000031627"/>
    </source>
</evidence>
<evidence type="ECO:0000256" key="11">
    <source>
        <dbReference type="HAMAP-Rule" id="MF_00172"/>
    </source>
</evidence>
<feature type="binding site" evidence="11 12">
    <location>
        <position position="602"/>
    </location>
    <ligand>
        <name>L-homocysteine</name>
        <dbReference type="ChEBI" id="CHEBI:58199"/>
    </ligand>
</feature>
<dbReference type="EC" id="2.1.1.14" evidence="11"/>
<evidence type="ECO:0000256" key="8">
    <source>
        <dbReference type="ARBA" id="ARBA00022737"/>
    </source>
</evidence>
<dbReference type="FunFam" id="3.20.20.210:FF:000003">
    <property type="entry name" value="5-methyltetrahydropteroyltriglutamate--homocysteine methyltransferase"/>
    <property type="match status" value="1"/>
</dbReference>
<dbReference type="Gene3D" id="3.20.20.210">
    <property type="match status" value="2"/>
</dbReference>
<dbReference type="OrthoDB" id="244285at2"/>
<dbReference type="GO" id="GO:0008270">
    <property type="term" value="F:zinc ion binding"/>
    <property type="evidence" value="ECO:0007669"/>
    <property type="project" value="InterPro"/>
</dbReference>
<evidence type="ECO:0000256" key="3">
    <source>
        <dbReference type="ARBA" id="ARBA00009553"/>
    </source>
</evidence>
<feature type="binding site" evidence="12">
    <location>
        <position position="20"/>
    </location>
    <ligand>
        <name>5-methyltetrahydropteroyltri-L-glutamate</name>
        <dbReference type="ChEBI" id="CHEBI:58207"/>
    </ligand>
</feature>
<comment type="cofactor">
    <cofactor evidence="13">
        <name>Zn(2+)</name>
        <dbReference type="ChEBI" id="CHEBI:29105"/>
    </cofactor>
    <text evidence="13">Binds 2 Zn(2+) ions per subunit.</text>
</comment>
<feature type="binding site" evidence="11 12">
    <location>
        <begin position="518"/>
        <end position="519"/>
    </location>
    <ligand>
        <name>5-methyltetrahydropteroyltri-L-glutamate</name>
        <dbReference type="ChEBI" id="CHEBI:58207"/>
    </ligand>
</feature>
<protein>
    <recommendedName>
        <fullName evidence="11">5-methyltetrahydropteroyltriglutamate--homocysteine methyltransferase</fullName>
        <ecNumber evidence="11">2.1.1.14</ecNumber>
    </recommendedName>
    <alternativeName>
        <fullName evidence="11">Cobalamin-independent methionine synthase</fullName>
    </alternativeName>
    <alternativeName>
        <fullName evidence="11">Methionine synthase, vitamin-B12 independent isozyme</fullName>
    </alternativeName>
</protein>
<proteinExistence type="inferred from homology"/>
<feature type="binding site" evidence="11">
    <location>
        <position position="668"/>
    </location>
    <ligand>
        <name>Zn(2+)</name>
        <dbReference type="ChEBI" id="CHEBI:29105"/>
        <note>catalytic</note>
    </ligand>
</feature>
<gene>
    <name evidence="11 17" type="primary">metE</name>
    <name evidence="17" type="ORF">TGUWTKB_0190</name>
</gene>
<dbReference type="InterPro" id="IPR013215">
    <property type="entry name" value="Cbl-indep_Met_Synth_N"/>
</dbReference>
<dbReference type="GO" id="GO:0032259">
    <property type="term" value="P:methylation"/>
    <property type="evidence" value="ECO:0007669"/>
    <property type="project" value="UniProtKB-KW"/>
</dbReference>
<dbReference type="AlphaFoldDB" id="A0A090APQ8"/>
<feature type="domain" description="Cobalamin-independent methionine synthase MetE C-terminal/archaeal" evidence="15">
    <location>
        <begin position="429"/>
        <end position="751"/>
    </location>
</feature>
<comment type="pathway">
    <text evidence="2 11">Amino-acid biosynthesis; L-methionine biosynthesis via de novo pathway; L-methionine from L-homocysteine (MetE route): step 1/1.</text>
</comment>
<dbReference type="NCBIfam" id="NF003556">
    <property type="entry name" value="PRK05222.1"/>
    <property type="match status" value="1"/>
</dbReference>
<feature type="binding site" evidence="13">
    <location>
        <position position="644"/>
    </location>
    <ligand>
        <name>Zn(2+)</name>
        <dbReference type="ChEBI" id="CHEBI:29105"/>
        <label>1</label>
        <note>catalytic</note>
    </ligand>
</feature>
<dbReference type="CDD" id="cd03311">
    <property type="entry name" value="CIMS_C_terminal_like"/>
    <property type="match status" value="1"/>
</dbReference>
<comment type="similarity">
    <text evidence="3 11">Belongs to the vitamin-B12 independent methionine synthase family.</text>
</comment>
<feature type="active site" description="Proton donor" evidence="11 14">
    <location>
        <position position="697"/>
    </location>
</feature>
<evidence type="ECO:0000256" key="2">
    <source>
        <dbReference type="ARBA" id="ARBA00004681"/>
    </source>
</evidence>
<feature type="binding site" evidence="13">
    <location>
        <position position="668"/>
    </location>
    <ligand>
        <name>Zn(2+)</name>
        <dbReference type="ChEBI" id="CHEBI:29105"/>
        <label>1</label>
        <note>catalytic</note>
    </ligand>
</feature>
<feature type="binding site" evidence="11">
    <location>
        <position position="608"/>
    </location>
    <ligand>
        <name>5-methyltetrahydropteroyltri-L-glutamate</name>
        <dbReference type="ChEBI" id="CHEBI:58207"/>
    </ligand>
</feature>
<evidence type="ECO:0000256" key="12">
    <source>
        <dbReference type="PIRSR" id="PIRSR000382-1"/>
    </source>
</evidence>
<feature type="binding site" evidence="11 12">
    <location>
        <position position="602"/>
    </location>
    <ligand>
        <name>L-methionine</name>
        <dbReference type="ChEBI" id="CHEBI:57844"/>
    </ligand>
</feature>
<evidence type="ECO:0000256" key="5">
    <source>
        <dbReference type="ARBA" id="ARBA00022605"/>
    </source>
</evidence>
<reference evidence="18" key="1">
    <citation type="submission" date="2013-11" db="EMBL/GenBank/DDBJ databases">
        <title>Symbiont-containing voluminous jelly as an extraordinary maternal gift for overwintering insect nymphs.</title>
        <authorList>
            <person name="Kaiwa N."/>
            <person name="Hosokawa T."/>
            <person name="Nikoh N."/>
            <person name="Meng X.Y."/>
            <person name="Tanahashi M."/>
            <person name="Moriyama M."/>
            <person name="Maeda T."/>
            <person name="Yamaguchi K."/>
            <person name="Shigenobu S."/>
            <person name="Ito M."/>
            <person name="Fukatsu T."/>
        </authorList>
    </citation>
    <scope>NUCLEOTIDE SEQUENCE [LARGE SCALE GENOMIC DNA]</scope>
    <source>
        <strain evidence="18">UwTKB</strain>
    </source>
</reference>
<evidence type="ECO:0000256" key="9">
    <source>
        <dbReference type="ARBA" id="ARBA00022833"/>
    </source>
</evidence>